<dbReference type="AlphaFoldDB" id="A0A160TIB0"/>
<dbReference type="EMBL" id="CZQE01000113">
    <property type="protein sequence ID" value="CUS44113.1"/>
    <property type="molecule type" value="Genomic_DNA"/>
</dbReference>
<dbReference type="PANTHER" id="PTHR46696:SF1">
    <property type="entry name" value="CYTOCHROME P450 YJIB-RELATED"/>
    <property type="match status" value="1"/>
</dbReference>
<accession>A0A160TIB0</accession>
<dbReference type="GO" id="GO:0004497">
    <property type="term" value="F:monooxygenase activity"/>
    <property type="evidence" value="ECO:0007669"/>
    <property type="project" value="InterPro"/>
</dbReference>
<protein>
    <submittedName>
        <fullName evidence="2">Putative cytochrome P450 hydroxylase</fullName>
    </submittedName>
</protein>
<comment type="similarity">
    <text evidence="1">Belongs to the cytochrome P450 family.</text>
</comment>
<dbReference type="Pfam" id="PF00067">
    <property type="entry name" value="p450"/>
    <property type="match status" value="1"/>
</dbReference>
<proteinExistence type="inferred from homology"/>
<dbReference type="GO" id="GO:0020037">
    <property type="term" value="F:heme binding"/>
    <property type="evidence" value="ECO:0007669"/>
    <property type="project" value="InterPro"/>
</dbReference>
<dbReference type="GO" id="GO:0016705">
    <property type="term" value="F:oxidoreductase activity, acting on paired donors, with incorporation or reduction of molecular oxygen"/>
    <property type="evidence" value="ECO:0007669"/>
    <property type="project" value="InterPro"/>
</dbReference>
<gene>
    <name evidence="2" type="ORF">MGWOODY_Smn2425</name>
</gene>
<dbReference type="InterPro" id="IPR001128">
    <property type="entry name" value="Cyt_P450"/>
</dbReference>
<reference evidence="2" key="1">
    <citation type="submission" date="2015-10" db="EMBL/GenBank/DDBJ databases">
        <authorList>
            <person name="Gilbert D.G."/>
        </authorList>
    </citation>
    <scope>NUCLEOTIDE SEQUENCE</scope>
</reference>
<dbReference type="InterPro" id="IPR002397">
    <property type="entry name" value="Cyt_P450_B"/>
</dbReference>
<dbReference type="InterPro" id="IPR036396">
    <property type="entry name" value="Cyt_P450_sf"/>
</dbReference>
<evidence type="ECO:0000313" key="2">
    <source>
        <dbReference type="EMBL" id="CUS44113.1"/>
    </source>
</evidence>
<organism evidence="2">
    <name type="scientific">hydrothermal vent metagenome</name>
    <dbReference type="NCBI Taxonomy" id="652676"/>
    <lineage>
        <taxon>unclassified sequences</taxon>
        <taxon>metagenomes</taxon>
        <taxon>ecological metagenomes</taxon>
    </lineage>
</organism>
<name>A0A160TIB0_9ZZZZ</name>
<dbReference type="InterPro" id="IPR017972">
    <property type="entry name" value="Cyt_P450_CS"/>
</dbReference>
<dbReference type="Gene3D" id="1.10.630.10">
    <property type="entry name" value="Cytochrome P450"/>
    <property type="match status" value="1"/>
</dbReference>
<dbReference type="SUPFAM" id="SSF48264">
    <property type="entry name" value="Cytochrome P450"/>
    <property type="match status" value="1"/>
</dbReference>
<dbReference type="PRINTS" id="PR00359">
    <property type="entry name" value="BP450"/>
</dbReference>
<sequence length="421" mass="45751">MSKVGGPDRGKDGDVWGEAASSWRVAALCLPVRCRSARMRRYAAALARRMRALLRRRAPVEVQSSATIDLRSPGIAADPFPHYETLRREGSVLFLPLNNYWIVLGHDAVRSAFARPEHFSNAPYRDVDAVLLAADPPAQTVIRRAVARLFSPAVTARLEATASRLSEALVQPELDAVANYAIPVSRGVTADLLGLDAAGMDDIVAAEELSRRTADPLGDFVRSLDALAHRSAMFEALIDAGISEESTRSLVRLMWLAGTTTTQRVISRAILRIVECDSDQRALRADPGLVRPFVEEVLRLHPPEHMVPRLAMADVELDGVVIPAGADVRLCVSAANRDPVQFEQPDRILLDRGNARHFAFGSGAHACIGAQVGRATANIAVATLLRRSSALHALRPLHEIRYFATEAALSPESLEIGVMPI</sequence>
<dbReference type="PRINTS" id="PR00385">
    <property type="entry name" value="P450"/>
</dbReference>
<dbReference type="GO" id="GO:0005506">
    <property type="term" value="F:iron ion binding"/>
    <property type="evidence" value="ECO:0007669"/>
    <property type="project" value="InterPro"/>
</dbReference>
<dbReference type="PANTHER" id="PTHR46696">
    <property type="entry name" value="P450, PUTATIVE (EUROFUNG)-RELATED"/>
    <property type="match status" value="1"/>
</dbReference>
<evidence type="ECO:0000256" key="1">
    <source>
        <dbReference type="ARBA" id="ARBA00010617"/>
    </source>
</evidence>
<dbReference type="PROSITE" id="PS00086">
    <property type="entry name" value="CYTOCHROME_P450"/>
    <property type="match status" value="1"/>
</dbReference>